<evidence type="ECO:0000313" key="2">
    <source>
        <dbReference type="Proteomes" id="UP001497516"/>
    </source>
</evidence>
<dbReference type="Proteomes" id="UP001497516">
    <property type="component" value="Chromosome 8"/>
</dbReference>
<dbReference type="AlphaFoldDB" id="A0AAV2GGE9"/>
<dbReference type="EMBL" id="OZ034821">
    <property type="protein sequence ID" value="CAL1408788.1"/>
    <property type="molecule type" value="Genomic_DNA"/>
</dbReference>
<organism evidence="1 2">
    <name type="scientific">Linum trigynum</name>
    <dbReference type="NCBI Taxonomy" id="586398"/>
    <lineage>
        <taxon>Eukaryota</taxon>
        <taxon>Viridiplantae</taxon>
        <taxon>Streptophyta</taxon>
        <taxon>Embryophyta</taxon>
        <taxon>Tracheophyta</taxon>
        <taxon>Spermatophyta</taxon>
        <taxon>Magnoliopsida</taxon>
        <taxon>eudicotyledons</taxon>
        <taxon>Gunneridae</taxon>
        <taxon>Pentapetalae</taxon>
        <taxon>rosids</taxon>
        <taxon>fabids</taxon>
        <taxon>Malpighiales</taxon>
        <taxon>Linaceae</taxon>
        <taxon>Linum</taxon>
    </lineage>
</organism>
<keyword evidence="2" id="KW-1185">Reference proteome</keyword>
<protein>
    <submittedName>
        <fullName evidence="1">Uncharacterized protein</fullName>
    </submittedName>
</protein>
<sequence>MIDLFSTSQDPIDKIVIVRSAFVTLAPISLQSPFDDHPVSETTISRSSNFNADIVANMVSIWASKKLEYLSSLPASTTPRFSRNRAYVVQLDDFGVRFVSEKRVSVHHQVRAGLAEALQHWEENRLDELLPERPPLIHNVILCIT</sequence>
<proteinExistence type="predicted"/>
<name>A0AAV2GGE9_9ROSI</name>
<accession>A0AAV2GGE9</accession>
<evidence type="ECO:0000313" key="1">
    <source>
        <dbReference type="EMBL" id="CAL1408788.1"/>
    </source>
</evidence>
<reference evidence="1 2" key="1">
    <citation type="submission" date="2024-04" db="EMBL/GenBank/DDBJ databases">
        <authorList>
            <person name="Fracassetti M."/>
        </authorList>
    </citation>
    <scope>NUCLEOTIDE SEQUENCE [LARGE SCALE GENOMIC DNA]</scope>
</reference>
<gene>
    <name evidence="1" type="ORF">LTRI10_LOCUS48354</name>
</gene>